<reference evidence="5" key="1">
    <citation type="journal article" date="2023" name="Plant J.">
        <title>Genome sequences and population genomics provide insights into the demographic history, inbreeding, and mutation load of two 'living fossil' tree species of Dipteronia.</title>
        <authorList>
            <person name="Feng Y."/>
            <person name="Comes H.P."/>
            <person name="Chen J."/>
            <person name="Zhu S."/>
            <person name="Lu R."/>
            <person name="Zhang X."/>
            <person name="Li P."/>
            <person name="Qiu J."/>
            <person name="Olsen K.M."/>
            <person name="Qiu Y."/>
        </authorList>
    </citation>
    <scope>NUCLEOTIDE SEQUENCE</scope>
    <source>
        <strain evidence="5">NBL</strain>
    </source>
</reference>
<organism evidence="5 6">
    <name type="scientific">Dipteronia sinensis</name>
    <dbReference type="NCBI Taxonomy" id="43782"/>
    <lineage>
        <taxon>Eukaryota</taxon>
        <taxon>Viridiplantae</taxon>
        <taxon>Streptophyta</taxon>
        <taxon>Embryophyta</taxon>
        <taxon>Tracheophyta</taxon>
        <taxon>Spermatophyta</taxon>
        <taxon>Magnoliopsida</taxon>
        <taxon>eudicotyledons</taxon>
        <taxon>Gunneridae</taxon>
        <taxon>Pentapetalae</taxon>
        <taxon>rosids</taxon>
        <taxon>malvids</taxon>
        <taxon>Sapindales</taxon>
        <taxon>Sapindaceae</taxon>
        <taxon>Hippocastanoideae</taxon>
        <taxon>Acereae</taxon>
        <taxon>Dipteronia</taxon>
    </lineage>
</organism>
<gene>
    <name evidence="5" type="ORF">Dsin_027052</name>
</gene>
<dbReference type="GO" id="GO:0006313">
    <property type="term" value="P:DNA transposition"/>
    <property type="evidence" value="ECO:0007669"/>
    <property type="project" value="InterPro"/>
</dbReference>
<dbReference type="AlphaFoldDB" id="A0AAD9ZYW6"/>
<dbReference type="Pfam" id="PF14372">
    <property type="entry name" value="hAT-like_RNase-H"/>
    <property type="match status" value="1"/>
</dbReference>
<evidence type="ECO:0000313" key="6">
    <source>
        <dbReference type="Proteomes" id="UP001281410"/>
    </source>
</evidence>
<keyword evidence="3" id="KW-0233">DNA recombination</keyword>
<dbReference type="InterPro" id="IPR012337">
    <property type="entry name" value="RNaseH-like_sf"/>
</dbReference>
<accession>A0AAD9ZYW6</accession>
<dbReference type="EMBL" id="JANJYJ010000008">
    <property type="protein sequence ID" value="KAK3195742.1"/>
    <property type="molecule type" value="Genomic_DNA"/>
</dbReference>
<dbReference type="SUPFAM" id="SSF53098">
    <property type="entry name" value="Ribonuclease H-like"/>
    <property type="match status" value="1"/>
</dbReference>
<comment type="caution">
    <text evidence="5">The sequence shown here is derived from an EMBL/GenBank/DDBJ whole genome shotgun (WGS) entry which is preliminary data.</text>
</comment>
<dbReference type="Pfam" id="PF00872">
    <property type="entry name" value="Transposase_mut"/>
    <property type="match status" value="1"/>
</dbReference>
<dbReference type="GO" id="GO:0004803">
    <property type="term" value="F:transposase activity"/>
    <property type="evidence" value="ECO:0007669"/>
    <property type="project" value="InterPro"/>
</dbReference>
<dbReference type="PANTHER" id="PTHR46481">
    <property type="entry name" value="ZINC FINGER BED DOMAIN-CONTAINING PROTEIN 4"/>
    <property type="match status" value="1"/>
</dbReference>
<dbReference type="GO" id="GO:0003677">
    <property type="term" value="F:DNA binding"/>
    <property type="evidence" value="ECO:0007669"/>
    <property type="project" value="UniProtKB-KW"/>
</dbReference>
<dbReference type="InterPro" id="IPR025525">
    <property type="entry name" value="hAT-like_transposase_RNase-H"/>
</dbReference>
<evidence type="ECO:0000259" key="4">
    <source>
        <dbReference type="Pfam" id="PF14372"/>
    </source>
</evidence>
<keyword evidence="6" id="KW-1185">Reference proteome</keyword>
<dbReference type="PANTHER" id="PTHR46481:SF11">
    <property type="entry name" value="ZINC FINGER BED DOMAIN-CONTAINING PROTEIN RICESLEEPER 2-LIKE"/>
    <property type="match status" value="1"/>
</dbReference>
<feature type="domain" description="hAT-like transposase RNase-H fold" evidence="4">
    <location>
        <begin position="457"/>
        <end position="507"/>
    </location>
</feature>
<evidence type="ECO:0000313" key="5">
    <source>
        <dbReference type="EMBL" id="KAK3195742.1"/>
    </source>
</evidence>
<sequence length="508" mass="59128">MDGNNQIYPLAFGYGDSENDASWSWFLTELHDVIGEPPELVTISDRHKSIEKAVRTVFSNSLHGNCIFHLSQNMRAKFKNDKVQKFFFKAAKAYRVSEFENYMQEVSKVKANAVAYAMEANVEKWARAHFPGRRYSIMTTNIVECLNSVLRDARELPISVLTECLRNEFARMIVMHGYPLSMVGHEGFRDFCRLLQPFLKSVSRITIRGDILKMYGEEKAKVMSLLGNIPGRVAITSVMWTATNQKKGYMTVTTNFIDESWHLQSRLLRFLYVPCPHTAENLSNAFMDCMLDWNIEKKISTLTLDNCSTNKCMIDILLDIFTPNSLIMYGQLFHMRCTAHILNLIVKSGLEVIEFGVGRIRDSVAFWTATPKRIEKFEEAARQLKLGYDKRLVLDCKTRWNSTYLMLSVSLDYKDVFYRLKQREPQYKSFPEDNDWDLAKEMCDRLKFFYNVTEMFSGTKYPTSNLFFPKIFEIKLSLRKWLTSSYVEISSMSSSMIAKFDQYWKDVH</sequence>
<keyword evidence="2" id="KW-0238">DNA-binding</keyword>
<dbReference type="Proteomes" id="UP001281410">
    <property type="component" value="Unassembled WGS sequence"/>
</dbReference>
<name>A0AAD9ZYW6_9ROSI</name>
<dbReference type="InterPro" id="IPR052035">
    <property type="entry name" value="ZnF_BED_domain_contain"/>
</dbReference>
<proteinExistence type="predicted"/>
<protein>
    <recommendedName>
        <fullName evidence="4">hAT-like transposase RNase-H fold domain-containing protein</fullName>
    </recommendedName>
</protein>
<dbReference type="InterPro" id="IPR001207">
    <property type="entry name" value="Transposase_mutator"/>
</dbReference>
<evidence type="ECO:0000256" key="1">
    <source>
        <dbReference type="ARBA" id="ARBA00022578"/>
    </source>
</evidence>
<evidence type="ECO:0000256" key="3">
    <source>
        <dbReference type="ARBA" id="ARBA00023172"/>
    </source>
</evidence>
<evidence type="ECO:0000256" key="2">
    <source>
        <dbReference type="ARBA" id="ARBA00023125"/>
    </source>
</evidence>
<keyword evidence="1" id="KW-0815">Transposition</keyword>